<dbReference type="EMBL" id="CP000061">
    <property type="protein sequence ID" value="ABC65503.1"/>
    <property type="molecule type" value="Genomic_DNA"/>
</dbReference>
<name>Q2NJ90_AYWBP</name>
<accession>Q2NJ90</accession>
<sequence length="56" mass="6306">MFSASLDGYNSKTNTLLEIKYPYVNENNTISTSWNGFLKPNKPHQLLVPSSMSTLL</sequence>
<reference evidence="1 2" key="1">
    <citation type="journal article" date="2006" name="J. Bacteriol.">
        <title>Living with genome instability: the adaptation of phytoplasmas to diverse environments of their insect and plant hosts.</title>
        <authorList>
            <person name="Bai X."/>
            <person name="Zhang J."/>
            <person name="Ewing A."/>
            <person name="Miller S.A."/>
            <person name="Jancso Radek A."/>
            <person name="Shevchenko D.V."/>
            <person name="Tsukerman K."/>
            <person name="Walunas T."/>
            <person name="Lapidus A."/>
            <person name="Campbell J.W."/>
            <person name="Hogenhout S.A."/>
        </authorList>
    </citation>
    <scope>NUCLEOTIDE SEQUENCE [LARGE SCALE GENOMIC DNA]</scope>
    <source>
        <strain evidence="1 2">AYWB</strain>
    </source>
</reference>
<gene>
    <name evidence="1" type="ordered locus">AYWB_386</name>
</gene>
<dbReference type="KEGG" id="ayw:AYWB_386"/>
<proteinExistence type="predicted"/>
<dbReference type="AlphaFoldDB" id="Q2NJ90"/>
<evidence type="ECO:0008006" key="3">
    <source>
        <dbReference type="Google" id="ProtNLM"/>
    </source>
</evidence>
<organism evidence="1 2">
    <name type="scientific">Aster yellows witches'-broom phytoplasma (strain AYWB)</name>
    <dbReference type="NCBI Taxonomy" id="322098"/>
    <lineage>
        <taxon>Bacteria</taxon>
        <taxon>Bacillati</taxon>
        <taxon>Mycoplasmatota</taxon>
        <taxon>Mollicutes</taxon>
        <taxon>Acholeplasmatales</taxon>
        <taxon>Acholeplasmataceae</taxon>
        <taxon>Candidatus Phytoplasma</taxon>
        <taxon>16SrI (Aster yellows group)</taxon>
    </lineage>
</organism>
<protein>
    <recommendedName>
        <fullName evidence="3">YqaJ viral recombinase domain-containing protein</fullName>
    </recommendedName>
</protein>
<evidence type="ECO:0000313" key="1">
    <source>
        <dbReference type="EMBL" id="ABC65503.1"/>
    </source>
</evidence>
<dbReference type="STRING" id="322098.AYWB_386"/>
<dbReference type="HOGENOM" id="CLU_3004085_0_0_14"/>
<dbReference type="PhylomeDB" id="Q2NJ90"/>
<evidence type="ECO:0000313" key="2">
    <source>
        <dbReference type="Proteomes" id="UP000001934"/>
    </source>
</evidence>
<keyword evidence="2" id="KW-1185">Reference proteome</keyword>
<dbReference type="Proteomes" id="UP000001934">
    <property type="component" value="Chromosome"/>
</dbReference>